<dbReference type="SUPFAM" id="SSF47413">
    <property type="entry name" value="lambda repressor-like DNA-binding domains"/>
    <property type="match status" value="1"/>
</dbReference>
<keyword evidence="4" id="KW-1185">Reference proteome</keyword>
<dbReference type="PANTHER" id="PTHR46797:SF1">
    <property type="entry name" value="METHYLPHOSPHONATE SYNTHASE"/>
    <property type="match status" value="1"/>
</dbReference>
<evidence type="ECO:0000259" key="2">
    <source>
        <dbReference type="PROSITE" id="PS50943"/>
    </source>
</evidence>
<proteinExistence type="predicted"/>
<sequence length="157" mass="17207">MGVMTQDEQRLACEIGLILQRLRRDKGWTQKTLAQRVAGGVNTTYIGKIERGDQLPSLKILLRLSQALEVSVGDFFYSPMAPPEDATSPVLHLEPLLQALRNRGIDGVALVRAVLDAVGQHVLVAPPRRVDQDAAAQAVRADGRVIPLPMSQHRSED</sequence>
<reference evidence="3 4" key="1">
    <citation type="journal article" date="2014" name="Nature">
        <title>An environmental bacterial taxon with a large and distinct metabolic repertoire.</title>
        <authorList>
            <person name="Wilson M.C."/>
            <person name="Mori T."/>
            <person name="Ruckert C."/>
            <person name="Uria A.R."/>
            <person name="Helf M.J."/>
            <person name="Takada K."/>
            <person name="Gernert C."/>
            <person name="Steffens U.A."/>
            <person name="Heycke N."/>
            <person name="Schmitt S."/>
            <person name="Rinke C."/>
            <person name="Helfrich E.J."/>
            <person name="Brachmann A.O."/>
            <person name="Gurgui C."/>
            <person name="Wakimoto T."/>
            <person name="Kracht M."/>
            <person name="Crusemann M."/>
            <person name="Hentschel U."/>
            <person name="Abe I."/>
            <person name="Matsunaga S."/>
            <person name="Kalinowski J."/>
            <person name="Takeyama H."/>
            <person name="Piel J."/>
        </authorList>
    </citation>
    <scope>NUCLEOTIDE SEQUENCE [LARGE SCALE GENOMIC DNA]</scope>
    <source>
        <strain evidence="4">TSY2</strain>
    </source>
</reference>
<accession>W4LJR0</accession>
<dbReference type="GO" id="GO:0003700">
    <property type="term" value="F:DNA-binding transcription factor activity"/>
    <property type="evidence" value="ECO:0007669"/>
    <property type="project" value="TreeGrafter"/>
</dbReference>
<dbReference type="PANTHER" id="PTHR46797">
    <property type="entry name" value="HTH-TYPE TRANSCRIPTIONAL REGULATOR"/>
    <property type="match status" value="1"/>
</dbReference>
<dbReference type="HOGENOM" id="CLU_1701006_0_0_7"/>
<organism evidence="3 4">
    <name type="scientific">Candidatus Entotheonella gemina</name>
    <dbReference type="NCBI Taxonomy" id="1429439"/>
    <lineage>
        <taxon>Bacteria</taxon>
        <taxon>Pseudomonadati</taxon>
        <taxon>Nitrospinota/Tectimicrobiota group</taxon>
        <taxon>Candidatus Tectimicrobiota</taxon>
        <taxon>Candidatus Entotheonellia</taxon>
        <taxon>Candidatus Entotheonellales</taxon>
        <taxon>Candidatus Entotheonellaceae</taxon>
        <taxon>Candidatus Entotheonella</taxon>
    </lineage>
</organism>
<dbReference type="InterPro" id="IPR050807">
    <property type="entry name" value="TransReg_Diox_bact_type"/>
</dbReference>
<dbReference type="PROSITE" id="PS50943">
    <property type="entry name" value="HTH_CROC1"/>
    <property type="match status" value="1"/>
</dbReference>
<name>W4LJR0_9BACT</name>
<protein>
    <recommendedName>
        <fullName evidence="2">HTH cro/C1-type domain-containing protein</fullName>
    </recommendedName>
</protein>
<keyword evidence="1" id="KW-0238">DNA-binding</keyword>
<evidence type="ECO:0000313" key="3">
    <source>
        <dbReference type="EMBL" id="ETW97591.1"/>
    </source>
</evidence>
<dbReference type="AlphaFoldDB" id="W4LJR0"/>
<dbReference type="GO" id="GO:0005829">
    <property type="term" value="C:cytosol"/>
    <property type="evidence" value="ECO:0007669"/>
    <property type="project" value="TreeGrafter"/>
</dbReference>
<dbReference type="InterPro" id="IPR001387">
    <property type="entry name" value="Cro/C1-type_HTH"/>
</dbReference>
<dbReference type="EMBL" id="AZHX01002038">
    <property type="protein sequence ID" value="ETW97591.1"/>
    <property type="molecule type" value="Genomic_DNA"/>
</dbReference>
<dbReference type="Proteomes" id="UP000019140">
    <property type="component" value="Unassembled WGS sequence"/>
</dbReference>
<gene>
    <name evidence="3" type="ORF">ETSY2_44340</name>
</gene>
<dbReference type="SMART" id="SM00530">
    <property type="entry name" value="HTH_XRE"/>
    <property type="match status" value="1"/>
</dbReference>
<dbReference type="CDD" id="cd00093">
    <property type="entry name" value="HTH_XRE"/>
    <property type="match status" value="1"/>
</dbReference>
<dbReference type="Gene3D" id="1.10.260.40">
    <property type="entry name" value="lambda repressor-like DNA-binding domains"/>
    <property type="match status" value="1"/>
</dbReference>
<evidence type="ECO:0000313" key="4">
    <source>
        <dbReference type="Proteomes" id="UP000019140"/>
    </source>
</evidence>
<dbReference type="GO" id="GO:0003677">
    <property type="term" value="F:DNA binding"/>
    <property type="evidence" value="ECO:0007669"/>
    <property type="project" value="UniProtKB-KW"/>
</dbReference>
<evidence type="ECO:0000256" key="1">
    <source>
        <dbReference type="ARBA" id="ARBA00023125"/>
    </source>
</evidence>
<feature type="domain" description="HTH cro/C1-type" evidence="2">
    <location>
        <begin position="19"/>
        <end position="75"/>
    </location>
</feature>
<comment type="caution">
    <text evidence="3">The sequence shown here is derived from an EMBL/GenBank/DDBJ whole genome shotgun (WGS) entry which is preliminary data.</text>
</comment>
<dbReference type="Pfam" id="PF01381">
    <property type="entry name" value="HTH_3"/>
    <property type="match status" value="1"/>
</dbReference>
<dbReference type="InterPro" id="IPR010982">
    <property type="entry name" value="Lambda_DNA-bd_dom_sf"/>
</dbReference>